<evidence type="ECO:0000313" key="4">
    <source>
        <dbReference type="Proteomes" id="UP000012488"/>
    </source>
</evidence>
<keyword evidence="2" id="KW-0812">Transmembrane</keyword>
<proteinExistence type="predicted"/>
<reference evidence="3 4" key="1">
    <citation type="journal article" date="2012" name="Genet. Mol. Biol.">
        <title>Analysis of 16S rRNA and mxaF genes revealing insights into Methylobacterium niche-specific plant association.</title>
        <authorList>
            <person name="Dourado M.N."/>
            <person name="Andreote F.D."/>
            <person name="Dini-Andreote F."/>
            <person name="Conti R."/>
            <person name="Araujo J.M."/>
            <person name="Araujo W.L."/>
        </authorList>
    </citation>
    <scope>NUCLEOTIDE SEQUENCE [LARGE SCALE GENOMIC DNA]</scope>
    <source>
        <strain evidence="3 4">SR1.6/6</strain>
    </source>
</reference>
<evidence type="ECO:0000256" key="2">
    <source>
        <dbReference type="SAM" id="Phobius"/>
    </source>
</evidence>
<organism evidence="3 4">
    <name type="scientific">Methylobacterium mesophilicum SR1.6/6</name>
    <dbReference type="NCBI Taxonomy" id="908290"/>
    <lineage>
        <taxon>Bacteria</taxon>
        <taxon>Pseudomonadati</taxon>
        <taxon>Pseudomonadota</taxon>
        <taxon>Alphaproteobacteria</taxon>
        <taxon>Hyphomicrobiales</taxon>
        <taxon>Methylobacteriaceae</taxon>
        <taxon>Methylobacterium</taxon>
    </lineage>
</organism>
<evidence type="ECO:0000256" key="1">
    <source>
        <dbReference type="SAM" id="MobiDB-lite"/>
    </source>
</evidence>
<keyword evidence="2" id="KW-0472">Membrane</keyword>
<dbReference type="Proteomes" id="UP000012488">
    <property type="component" value="Chromosome"/>
</dbReference>
<keyword evidence="2" id="KW-1133">Transmembrane helix</keyword>
<evidence type="ECO:0000313" key="3">
    <source>
        <dbReference type="EMBL" id="QGY04962.1"/>
    </source>
</evidence>
<dbReference type="OrthoDB" id="5325135at2"/>
<feature type="transmembrane region" description="Helical" evidence="2">
    <location>
        <begin position="69"/>
        <end position="88"/>
    </location>
</feature>
<sequence length="105" mass="11090">MRYDRSWNEAARAAERDEKAVSTMQEPGREPGCHGTGRAVARVGILSGGGATALIRFSRDARGATSIEYALIGALIFLVAAASLRTYASRVSGVYGQISTAVTQN</sequence>
<reference evidence="3 4" key="2">
    <citation type="journal article" date="2013" name="Genome Announc.">
        <title>Draft Genome Sequence of Methylobacterium mesophilicum Strain SR1.6/6, Isolated from Citrus sinensis.</title>
        <authorList>
            <person name="Marinho Almeida D."/>
            <person name="Dini-Andreote F."/>
            <person name="Camargo Neves A.A."/>
            <person name="Juca Ramos R.T."/>
            <person name="Andreote F.D."/>
            <person name="Carneiro A.R."/>
            <person name="Oliveira de Souza Lima A."/>
            <person name="Caracciolo Gomes de Sa P.H."/>
            <person name="Ribeiro Barbosa M.S."/>
            <person name="Araujo W.L."/>
            <person name="Silva A."/>
        </authorList>
    </citation>
    <scope>NUCLEOTIDE SEQUENCE [LARGE SCALE GENOMIC DNA]</scope>
    <source>
        <strain evidence="3 4">SR1.6/6</strain>
    </source>
</reference>
<name>A0A6B9FSD9_9HYPH</name>
<feature type="region of interest" description="Disordered" evidence="1">
    <location>
        <begin position="1"/>
        <end position="36"/>
    </location>
</feature>
<feature type="compositionally biased region" description="Basic and acidic residues" evidence="1">
    <location>
        <begin position="1"/>
        <end position="20"/>
    </location>
</feature>
<protein>
    <submittedName>
        <fullName evidence="3">Flp family type IVb pilin</fullName>
    </submittedName>
</protein>
<dbReference type="EMBL" id="CP043538">
    <property type="protein sequence ID" value="QGY04962.1"/>
    <property type="molecule type" value="Genomic_DNA"/>
</dbReference>
<gene>
    <name evidence="3" type="ORF">MMSR116_25980</name>
</gene>
<accession>A0A6B9FSD9</accession>
<dbReference type="KEGG" id="mmes:MMSR116_25980"/>
<dbReference type="AlphaFoldDB" id="A0A6B9FSD9"/>